<name>A0A4Y7JY05_PAPSO</name>
<organism evidence="1 2">
    <name type="scientific">Papaver somniferum</name>
    <name type="common">Opium poppy</name>
    <dbReference type="NCBI Taxonomy" id="3469"/>
    <lineage>
        <taxon>Eukaryota</taxon>
        <taxon>Viridiplantae</taxon>
        <taxon>Streptophyta</taxon>
        <taxon>Embryophyta</taxon>
        <taxon>Tracheophyta</taxon>
        <taxon>Spermatophyta</taxon>
        <taxon>Magnoliopsida</taxon>
        <taxon>Ranunculales</taxon>
        <taxon>Papaveraceae</taxon>
        <taxon>Papaveroideae</taxon>
        <taxon>Papaver</taxon>
    </lineage>
</organism>
<reference evidence="1 2" key="1">
    <citation type="journal article" date="2018" name="Science">
        <title>The opium poppy genome and morphinan production.</title>
        <authorList>
            <person name="Guo L."/>
            <person name="Winzer T."/>
            <person name="Yang X."/>
            <person name="Li Y."/>
            <person name="Ning Z."/>
            <person name="He Z."/>
            <person name="Teodor R."/>
            <person name="Lu Y."/>
            <person name="Bowser T.A."/>
            <person name="Graham I.A."/>
            <person name="Ye K."/>
        </authorList>
    </citation>
    <scope>NUCLEOTIDE SEQUENCE [LARGE SCALE GENOMIC DNA]</scope>
    <source>
        <strain evidence="2">cv. HN1</strain>
        <tissue evidence="1">Leaves</tissue>
    </source>
</reference>
<evidence type="ECO:0000313" key="2">
    <source>
        <dbReference type="Proteomes" id="UP000316621"/>
    </source>
</evidence>
<sequence length="170" mass="19321">MRIQFGIATEPSIEHISSTLLVFVKSFPTVYRDKKKLHLYREVRGSPEELINWRFDWVMRDCERLRTAARNSGSTSFAAVPLDLVEQIVLQQATLIVHPGMQNTFYPLLDQNFQKLPSLLLGGAGFANGFLARAGGSVKIEGKPPFLDRVHGTHSRYYKFKAKVLFPQEL</sequence>
<accession>A0A4Y7JY05</accession>
<proteinExistence type="predicted"/>
<gene>
    <name evidence="1" type="ORF">C5167_008573</name>
</gene>
<protein>
    <submittedName>
        <fullName evidence="1">Uncharacterized protein</fullName>
    </submittedName>
</protein>
<keyword evidence="2" id="KW-1185">Reference proteome</keyword>
<evidence type="ECO:0000313" key="1">
    <source>
        <dbReference type="EMBL" id="RZC64871.1"/>
    </source>
</evidence>
<dbReference type="EMBL" id="CM010720">
    <property type="protein sequence ID" value="RZC64871.1"/>
    <property type="molecule type" value="Genomic_DNA"/>
</dbReference>
<dbReference type="Proteomes" id="UP000316621">
    <property type="component" value="Chromosome 6"/>
</dbReference>
<dbReference type="Gramene" id="RZC64871">
    <property type="protein sequence ID" value="RZC64871"/>
    <property type="gene ID" value="C5167_008573"/>
</dbReference>
<dbReference type="AlphaFoldDB" id="A0A4Y7JY05"/>